<dbReference type="Gene3D" id="3.40.30.10">
    <property type="entry name" value="Glutaredoxin"/>
    <property type="match status" value="1"/>
</dbReference>
<feature type="compositionally biased region" description="Low complexity" evidence="1">
    <location>
        <begin position="43"/>
        <end position="58"/>
    </location>
</feature>
<feature type="region of interest" description="Disordered" evidence="1">
    <location>
        <begin position="25"/>
        <end position="102"/>
    </location>
</feature>
<dbReference type="CDD" id="cd02966">
    <property type="entry name" value="TlpA_like_family"/>
    <property type="match status" value="1"/>
</dbReference>
<dbReference type="PROSITE" id="PS51257">
    <property type="entry name" value="PROKAR_LIPOPROTEIN"/>
    <property type="match status" value="1"/>
</dbReference>
<sequence>MNCKHPVWISLGLVFLFCGCSETAPQQVTQGSGETTSSELIDSENVPNEAAEANESASLQGNSSPSTASNVVDQIDESQASSGTDRQPAQPGSKKTPVTPLDQLKRISQLRSAPLDRVVQPGTSQQDEKIIILTPEQVAVERERRAREIVALAQPIIVETHRDPEQIKVFNSAVDALSDARLQLAISGDLDQAELLKSDAETFFQHDPRSFAAIETASRVLQYTQTQAQQNATNDEKWIVAYAQQAKLFAARFPHEANRAAIHLMSAGRLCDRNGLLDLALSCLSVIEVEFAETPYAAQVAGMTRRLRLQGQQLEEFGGSTLEGQHLNIQELQGAPVLIVFWASNSEEFQKDISLIESAQQKLDGRFQVVGVNMDREDLSARRFVEFTSLDWRNIFFSDRNKRGTNNPVANYYGVTQIPSYWLVDSNGVVVTTRTNLNQLEQSVRSLLLTPPGSEVSLSEQGQK</sequence>
<comment type="caution">
    <text evidence="3">The sequence shown here is derived from an EMBL/GenBank/DDBJ whole genome shotgun (WGS) entry which is preliminary data.</text>
</comment>
<name>A0A5C5X3R5_9PLAN</name>
<dbReference type="PANTHER" id="PTHR42852">
    <property type="entry name" value="THIOL:DISULFIDE INTERCHANGE PROTEIN DSBE"/>
    <property type="match status" value="1"/>
</dbReference>
<dbReference type="SUPFAM" id="SSF52833">
    <property type="entry name" value="Thioredoxin-like"/>
    <property type="match status" value="1"/>
</dbReference>
<organism evidence="3 4">
    <name type="scientific">Thalassoglobus neptunius</name>
    <dbReference type="NCBI Taxonomy" id="1938619"/>
    <lineage>
        <taxon>Bacteria</taxon>
        <taxon>Pseudomonadati</taxon>
        <taxon>Planctomycetota</taxon>
        <taxon>Planctomycetia</taxon>
        <taxon>Planctomycetales</taxon>
        <taxon>Planctomycetaceae</taxon>
        <taxon>Thalassoglobus</taxon>
    </lineage>
</organism>
<dbReference type="RefSeq" id="WP_146506773.1">
    <property type="nucleotide sequence ID" value="NZ_SIHI01000001.1"/>
</dbReference>
<dbReference type="InterPro" id="IPR000866">
    <property type="entry name" value="AhpC/TSA"/>
</dbReference>
<evidence type="ECO:0000313" key="4">
    <source>
        <dbReference type="Proteomes" id="UP000317243"/>
    </source>
</evidence>
<feature type="domain" description="Alkyl hydroperoxide reductase subunit C/ Thiol specific antioxidant" evidence="2">
    <location>
        <begin position="311"/>
        <end position="431"/>
    </location>
</feature>
<feature type="compositionally biased region" description="Polar residues" evidence="1">
    <location>
        <begin position="59"/>
        <end position="87"/>
    </location>
</feature>
<dbReference type="InterPro" id="IPR050553">
    <property type="entry name" value="Thioredoxin_ResA/DsbE_sf"/>
</dbReference>
<evidence type="ECO:0000259" key="2">
    <source>
        <dbReference type="Pfam" id="PF00578"/>
    </source>
</evidence>
<accession>A0A5C5X3R5</accession>
<dbReference type="Proteomes" id="UP000317243">
    <property type="component" value="Unassembled WGS sequence"/>
</dbReference>
<dbReference type="AlphaFoldDB" id="A0A5C5X3R5"/>
<evidence type="ECO:0000313" key="3">
    <source>
        <dbReference type="EMBL" id="TWT56863.1"/>
    </source>
</evidence>
<reference evidence="3 4" key="1">
    <citation type="submission" date="2019-02" db="EMBL/GenBank/DDBJ databases">
        <title>Deep-cultivation of Planctomycetes and their phenomic and genomic characterization uncovers novel biology.</title>
        <authorList>
            <person name="Wiegand S."/>
            <person name="Jogler M."/>
            <person name="Boedeker C."/>
            <person name="Pinto D."/>
            <person name="Vollmers J."/>
            <person name="Rivas-Marin E."/>
            <person name="Kohn T."/>
            <person name="Peeters S.H."/>
            <person name="Heuer A."/>
            <person name="Rast P."/>
            <person name="Oberbeckmann S."/>
            <person name="Bunk B."/>
            <person name="Jeske O."/>
            <person name="Meyerdierks A."/>
            <person name="Storesund J.E."/>
            <person name="Kallscheuer N."/>
            <person name="Luecker S."/>
            <person name="Lage O.M."/>
            <person name="Pohl T."/>
            <person name="Merkel B.J."/>
            <person name="Hornburger P."/>
            <person name="Mueller R.-W."/>
            <person name="Bruemmer F."/>
            <person name="Labrenz M."/>
            <person name="Spormann A.M."/>
            <person name="Op Den Camp H."/>
            <person name="Overmann J."/>
            <person name="Amann R."/>
            <person name="Jetten M.S.M."/>
            <person name="Mascher T."/>
            <person name="Medema M.H."/>
            <person name="Devos D.P."/>
            <person name="Kaster A.-K."/>
            <person name="Ovreas L."/>
            <person name="Rohde M."/>
            <person name="Galperin M.Y."/>
            <person name="Jogler C."/>
        </authorList>
    </citation>
    <scope>NUCLEOTIDE SEQUENCE [LARGE SCALE GENOMIC DNA]</scope>
    <source>
        <strain evidence="3 4">KOR42</strain>
    </source>
</reference>
<protein>
    <submittedName>
        <fullName evidence="3">Thiol-disulfide oxidoreductase</fullName>
    </submittedName>
</protein>
<evidence type="ECO:0000256" key="1">
    <source>
        <dbReference type="SAM" id="MobiDB-lite"/>
    </source>
</evidence>
<gene>
    <name evidence="3" type="ORF">KOR42_02180</name>
</gene>
<feature type="compositionally biased region" description="Polar residues" evidence="1">
    <location>
        <begin position="25"/>
        <end position="40"/>
    </location>
</feature>
<dbReference type="PANTHER" id="PTHR42852:SF13">
    <property type="entry name" value="PROTEIN DIPZ"/>
    <property type="match status" value="1"/>
</dbReference>
<proteinExistence type="predicted"/>
<dbReference type="Pfam" id="PF00578">
    <property type="entry name" value="AhpC-TSA"/>
    <property type="match status" value="1"/>
</dbReference>
<dbReference type="OrthoDB" id="252709at2"/>
<dbReference type="EMBL" id="SIHI01000001">
    <property type="protein sequence ID" value="TWT56863.1"/>
    <property type="molecule type" value="Genomic_DNA"/>
</dbReference>
<keyword evidence="4" id="KW-1185">Reference proteome</keyword>
<dbReference type="InterPro" id="IPR036249">
    <property type="entry name" value="Thioredoxin-like_sf"/>
</dbReference>